<name>A0A401G8H8_9APHY</name>
<dbReference type="PANTHER" id="PTHR42109">
    <property type="entry name" value="UNPLACED GENOMIC SCAFFOLD UM_SCAF_CONTIG_1.265, WHOLE GENOME SHOTGUN SEQUENCE"/>
    <property type="match status" value="1"/>
</dbReference>
<feature type="transmembrane region" description="Helical" evidence="1">
    <location>
        <begin position="112"/>
        <end position="129"/>
    </location>
</feature>
<feature type="transmembrane region" description="Helical" evidence="1">
    <location>
        <begin position="70"/>
        <end position="91"/>
    </location>
</feature>
<sequence>MALDKRGDVAAAEIVIYIPILVISFILVVRHGFARTAGWIFLVILSIIRIVGGVTHVLSETSDKNNSTLITIYSIMESAGLSPLLMATLGFCNTVAQNSVDSHPLMSRGTHLMGLLGTLALVLSIIGGVKMGVAKTESDLHSASTLRHVGSILFLVLFVATFFVHVFLWNNRGRILKYRRQLLAGISAALPFLFIRVLYSVLGSFAPLSESIDANGKVTHTTNNSFLSNFSITGSWVIYVVMSVLMEYIAILIYVIVGIKTPLQNDYLQSPLAERWDEDSAESAKLQPYAMQQPYAQSQPSYAQGQGYAAPYE</sequence>
<dbReference type="GeneID" id="38775375"/>
<keyword evidence="1" id="KW-1133">Transmembrane helix</keyword>
<dbReference type="STRING" id="139825.A0A401G8H8"/>
<evidence type="ECO:0000313" key="3">
    <source>
        <dbReference type="EMBL" id="GBE78458.1"/>
    </source>
</evidence>
<accession>A0A401G8H8</accession>
<dbReference type="InParanoid" id="A0A401G8H8"/>
<keyword evidence="1" id="KW-0812">Transmembrane</keyword>
<feature type="domain" description="DUF7702" evidence="2">
    <location>
        <begin position="3"/>
        <end position="260"/>
    </location>
</feature>
<dbReference type="RefSeq" id="XP_027609371.1">
    <property type="nucleotide sequence ID" value="XM_027753570.1"/>
</dbReference>
<dbReference type="EMBL" id="BFAD01000001">
    <property type="protein sequence ID" value="GBE78458.1"/>
    <property type="molecule type" value="Genomic_DNA"/>
</dbReference>
<dbReference type="InterPro" id="IPR056119">
    <property type="entry name" value="DUF7702"/>
</dbReference>
<feature type="transmembrane region" description="Helical" evidence="1">
    <location>
        <begin position="12"/>
        <end position="29"/>
    </location>
</feature>
<dbReference type="OrthoDB" id="2560628at2759"/>
<comment type="caution">
    <text evidence="3">The sequence shown here is derived from an EMBL/GenBank/DDBJ whole genome shotgun (WGS) entry which is preliminary data.</text>
</comment>
<dbReference type="Proteomes" id="UP000287166">
    <property type="component" value="Unassembled WGS sequence"/>
</dbReference>
<feature type="transmembrane region" description="Helical" evidence="1">
    <location>
        <begin position="36"/>
        <end position="58"/>
    </location>
</feature>
<dbReference type="Pfam" id="PF24800">
    <property type="entry name" value="DUF7702"/>
    <property type="match status" value="1"/>
</dbReference>
<keyword evidence="1" id="KW-0472">Membrane</keyword>
<reference evidence="3 4" key="1">
    <citation type="journal article" date="2018" name="Sci. Rep.">
        <title>Genome sequence of the cauliflower mushroom Sparassis crispa (Hanabiratake) and its association with beneficial usage.</title>
        <authorList>
            <person name="Kiyama R."/>
            <person name="Furutani Y."/>
            <person name="Kawaguchi K."/>
            <person name="Nakanishi T."/>
        </authorList>
    </citation>
    <scope>NUCLEOTIDE SEQUENCE [LARGE SCALE GENOMIC DNA]</scope>
</reference>
<feature type="transmembrane region" description="Helical" evidence="1">
    <location>
        <begin position="236"/>
        <end position="257"/>
    </location>
</feature>
<keyword evidence="4" id="KW-1185">Reference proteome</keyword>
<protein>
    <recommendedName>
        <fullName evidence="2">DUF7702 domain-containing protein</fullName>
    </recommendedName>
</protein>
<gene>
    <name evidence="3" type="ORF">SCP_0113470</name>
</gene>
<evidence type="ECO:0000256" key="1">
    <source>
        <dbReference type="SAM" id="Phobius"/>
    </source>
</evidence>
<proteinExistence type="predicted"/>
<feature type="transmembrane region" description="Helical" evidence="1">
    <location>
        <begin position="149"/>
        <end position="170"/>
    </location>
</feature>
<dbReference type="AlphaFoldDB" id="A0A401G8H8"/>
<evidence type="ECO:0000259" key="2">
    <source>
        <dbReference type="Pfam" id="PF24800"/>
    </source>
</evidence>
<evidence type="ECO:0000313" key="4">
    <source>
        <dbReference type="Proteomes" id="UP000287166"/>
    </source>
</evidence>
<feature type="transmembrane region" description="Helical" evidence="1">
    <location>
        <begin position="182"/>
        <end position="202"/>
    </location>
</feature>
<organism evidence="3 4">
    <name type="scientific">Sparassis crispa</name>
    <dbReference type="NCBI Taxonomy" id="139825"/>
    <lineage>
        <taxon>Eukaryota</taxon>
        <taxon>Fungi</taxon>
        <taxon>Dikarya</taxon>
        <taxon>Basidiomycota</taxon>
        <taxon>Agaricomycotina</taxon>
        <taxon>Agaricomycetes</taxon>
        <taxon>Polyporales</taxon>
        <taxon>Sparassidaceae</taxon>
        <taxon>Sparassis</taxon>
    </lineage>
</organism>
<dbReference type="PANTHER" id="PTHR42109:SF2">
    <property type="entry name" value="INTEGRAL MEMBRANE PROTEIN"/>
    <property type="match status" value="1"/>
</dbReference>